<dbReference type="PANTHER" id="PTHR47074:SF11">
    <property type="entry name" value="REVERSE TRANSCRIPTASE-LIKE PROTEIN"/>
    <property type="match status" value="1"/>
</dbReference>
<reference evidence="2" key="1">
    <citation type="journal article" date="2023" name="Plant J.">
        <title>Genome sequences and population genomics provide insights into the demographic history, inbreeding, and mutation load of two 'living fossil' tree species of Dipteronia.</title>
        <authorList>
            <person name="Feng Y."/>
            <person name="Comes H.P."/>
            <person name="Chen J."/>
            <person name="Zhu S."/>
            <person name="Lu R."/>
            <person name="Zhang X."/>
            <person name="Li P."/>
            <person name="Qiu J."/>
            <person name="Olsen K.M."/>
            <person name="Qiu Y."/>
        </authorList>
    </citation>
    <scope>NUCLEOTIDE SEQUENCE</scope>
    <source>
        <strain evidence="2">KIB01</strain>
    </source>
</reference>
<proteinExistence type="predicted"/>
<accession>A0AAD9TFJ7</accession>
<dbReference type="GO" id="GO:0004523">
    <property type="term" value="F:RNA-DNA hybrid ribonuclease activity"/>
    <property type="evidence" value="ECO:0007669"/>
    <property type="project" value="InterPro"/>
</dbReference>
<dbReference type="InterPro" id="IPR052929">
    <property type="entry name" value="RNase_H-like_EbsB-rel"/>
</dbReference>
<comment type="caution">
    <text evidence="2">The sequence shown here is derived from an EMBL/GenBank/DDBJ whole genome shotgun (WGS) entry which is preliminary data.</text>
</comment>
<dbReference type="Pfam" id="PF13456">
    <property type="entry name" value="RVT_3"/>
    <property type="match status" value="1"/>
</dbReference>
<evidence type="ECO:0000313" key="2">
    <source>
        <dbReference type="EMBL" id="KAK2634570.1"/>
    </source>
</evidence>
<dbReference type="Proteomes" id="UP001280121">
    <property type="component" value="Unassembled WGS sequence"/>
</dbReference>
<organism evidence="2 3">
    <name type="scientific">Dipteronia dyeriana</name>
    <dbReference type="NCBI Taxonomy" id="168575"/>
    <lineage>
        <taxon>Eukaryota</taxon>
        <taxon>Viridiplantae</taxon>
        <taxon>Streptophyta</taxon>
        <taxon>Embryophyta</taxon>
        <taxon>Tracheophyta</taxon>
        <taxon>Spermatophyta</taxon>
        <taxon>Magnoliopsida</taxon>
        <taxon>eudicotyledons</taxon>
        <taxon>Gunneridae</taxon>
        <taxon>Pentapetalae</taxon>
        <taxon>rosids</taxon>
        <taxon>malvids</taxon>
        <taxon>Sapindales</taxon>
        <taxon>Sapindaceae</taxon>
        <taxon>Hippocastanoideae</taxon>
        <taxon>Acereae</taxon>
        <taxon>Dipteronia</taxon>
    </lineage>
</organism>
<dbReference type="InterPro" id="IPR002156">
    <property type="entry name" value="RNaseH_domain"/>
</dbReference>
<dbReference type="AlphaFoldDB" id="A0AAD9TFJ7"/>
<protein>
    <recommendedName>
        <fullName evidence="1">RNase H type-1 domain-containing protein</fullName>
    </recommendedName>
</protein>
<feature type="domain" description="RNase H type-1" evidence="1">
    <location>
        <begin position="4"/>
        <end position="97"/>
    </location>
</feature>
<name>A0AAD9TFJ7_9ROSI</name>
<keyword evidence="3" id="KW-1185">Reference proteome</keyword>
<dbReference type="GO" id="GO:0003676">
    <property type="term" value="F:nucleic acid binding"/>
    <property type="evidence" value="ECO:0007669"/>
    <property type="project" value="InterPro"/>
</dbReference>
<evidence type="ECO:0000313" key="3">
    <source>
        <dbReference type="Proteomes" id="UP001280121"/>
    </source>
</evidence>
<sequence>MAVTTHRIEATYVPEVAKVVAMLRGITLAGDTGLVPIIVESGYLNLVRKVMDGDPTDADIDLVVNDILFYICNSVISSVSYVPRKANKVAHSLANMALAIVEDKFWLEEVPPSMELIVLEDVSD</sequence>
<dbReference type="PANTHER" id="PTHR47074">
    <property type="entry name" value="BNAC02G40300D PROTEIN"/>
    <property type="match status" value="1"/>
</dbReference>
<evidence type="ECO:0000259" key="1">
    <source>
        <dbReference type="Pfam" id="PF13456"/>
    </source>
</evidence>
<dbReference type="EMBL" id="JANJYI010000009">
    <property type="protein sequence ID" value="KAK2634570.1"/>
    <property type="molecule type" value="Genomic_DNA"/>
</dbReference>
<gene>
    <name evidence="2" type="ORF">Ddye_029362</name>
</gene>